<dbReference type="PANTHER" id="PTHR33223:SF11">
    <property type="entry name" value="ELEMENT PROTEIN, PUTATIVE-RELATED"/>
    <property type="match status" value="1"/>
</dbReference>
<feature type="compositionally biased region" description="Basic and acidic residues" evidence="1">
    <location>
        <begin position="456"/>
        <end position="471"/>
    </location>
</feature>
<feature type="domain" description="Retrotransposon gag" evidence="2">
    <location>
        <begin position="206"/>
        <end position="299"/>
    </location>
</feature>
<accession>A0AAD8REZ5</accession>
<evidence type="ECO:0000259" key="2">
    <source>
        <dbReference type="Pfam" id="PF03732"/>
    </source>
</evidence>
<name>A0AAD8REZ5_LOLMU</name>
<protein>
    <recommendedName>
        <fullName evidence="2">Retrotransposon gag domain-containing protein</fullName>
    </recommendedName>
</protein>
<gene>
    <name evidence="3" type="ORF">QYE76_025737</name>
</gene>
<proteinExistence type="predicted"/>
<dbReference type="PANTHER" id="PTHR33223">
    <property type="entry name" value="CCHC-TYPE DOMAIN-CONTAINING PROTEIN"/>
    <property type="match status" value="1"/>
</dbReference>
<feature type="region of interest" description="Disordered" evidence="1">
    <location>
        <begin position="727"/>
        <end position="771"/>
    </location>
</feature>
<reference evidence="3" key="1">
    <citation type="submission" date="2023-07" db="EMBL/GenBank/DDBJ databases">
        <title>A chromosome-level genome assembly of Lolium multiflorum.</title>
        <authorList>
            <person name="Chen Y."/>
            <person name="Copetti D."/>
            <person name="Kolliker R."/>
            <person name="Studer B."/>
        </authorList>
    </citation>
    <scope>NUCLEOTIDE SEQUENCE</scope>
    <source>
        <strain evidence="3">02402/16</strain>
        <tissue evidence="3">Leaf</tissue>
    </source>
</reference>
<feature type="compositionally biased region" description="Polar residues" evidence="1">
    <location>
        <begin position="434"/>
        <end position="450"/>
    </location>
</feature>
<feature type="compositionally biased region" description="Basic residues" evidence="1">
    <location>
        <begin position="421"/>
        <end position="431"/>
    </location>
</feature>
<feature type="region of interest" description="Disordered" evidence="1">
    <location>
        <begin position="390"/>
        <end position="488"/>
    </location>
</feature>
<feature type="compositionally biased region" description="Polar residues" evidence="1">
    <location>
        <begin position="745"/>
        <end position="765"/>
    </location>
</feature>
<dbReference type="Pfam" id="PF03732">
    <property type="entry name" value="Retrotrans_gag"/>
    <property type="match status" value="1"/>
</dbReference>
<comment type="caution">
    <text evidence="3">The sequence shown here is derived from an EMBL/GenBank/DDBJ whole genome shotgun (WGS) entry which is preliminary data.</text>
</comment>
<dbReference type="Proteomes" id="UP001231189">
    <property type="component" value="Unassembled WGS sequence"/>
</dbReference>
<feature type="compositionally biased region" description="Basic and acidic residues" evidence="1">
    <location>
        <begin position="404"/>
        <end position="420"/>
    </location>
</feature>
<evidence type="ECO:0000313" key="4">
    <source>
        <dbReference type="Proteomes" id="UP001231189"/>
    </source>
</evidence>
<dbReference type="EMBL" id="JAUUTY010000006">
    <property type="protein sequence ID" value="KAK1620220.1"/>
    <property type="molecule type" value="Genomic_DNA"/>
</dbReference>
<dbReference type="AlphaFoldDB" id="A0AAD8REZ5"/>
<keyword evidence="4" id="KW-1185">Reference proteome</keyword>
<dbReference type="InterPro" id="IPR005162">
    <property type="entry name" value="Retrotrans_gag_dom"/>
</dbReference>
<organism evidence="3 4">
    <name type="scientific">Lolium multiflorum</name>
    <name type="common">Italian ryegrass</name>
    <name type="synonym">Lolium perenne subsp. multiflorum</name>
    <dbReference type="NCBI Taxonomy" id="4521"/>
    <lineage>
        <taxon>Eukaryota</taxon>
        <taxon>Viridiplantae</taxon>
        <taxon>Streptophyta</taxon>
        <taxon>Embryophyta</taxon>
        <taxon>Tracheophyta</taxon>
        <taxon>Spermatophyta</taxon>
        <taxon>Magnoliopsida</taxon>
        <taxon>Liliopsida</taxon>
        <taxon>Poales</taxon>
        <taxon>Poaceae</taxon>
        <taxon>BOP clade</taxon>
        <taxon>Pooideae</taxon>
        <taxon>Poodae</taxon>
        <taxon>Poeae</taxon>
        <taxon>Poeae Chloroplast Group 2 (Poeae type)</taxon>
        <taxon>Loliodinae</taxon>
        <taxon>Loliinae</taxon>
        <taxon>Lolium</taxon>
    </lineage>
</organism>
<evidence type="ECO:0000313" key="3">
    <source>
        <dbReference type="EMBL" id="KAK1620220.1"/>
    </source>
</evidence>
<evidence type="ECO:0000256" key="1">
    <source>
        <dbReference type="SAM" id="MobiDB-lite"/>
    </source>
</evidence>
<sequence>MENYSLLMGAAAVMKMAVEMAAVSMGKPSGGTSPLRRVPEQRLLSPGSWLRDGGGCGSGSLGSFLDATIAKSRQIENTETPNATTPVNSPELDYFSDDPDEDYVELNDDFIEKCNATTDARKIKKLLAEHAVRYKLSPDPKFATSPINIKDKDYDFSLDLSHIAIVEKTPFCGTEKESVVEHMTELSTLSSLFSDDVKMRTYFVAKIFPFSLKDDAKTWYNNLPPNSIKSPKELLDVFFRKYFPASAQHIALQRIYNFDQGDEEKLPEAWARFCSLIRAQPDHDLEKHDLLDIFYSGLTIESRAYLDSCAGCVFRKRTPDDAEELLAKIGRNHDDWTTPEPTPTPILKKRGMIKLNDEDMREAKKSLKEKGIKSEDVKNLPPIEDICEIIPPSSMIEDPLYPEGHPKRIEQDSQRIEPSAHSKKKKKKKHKNVVESSEPVNDPNSISISDAETESGNEHDKDNDKNDASDKEEVEDEPEKHAKNKKYTKEDFIAEKHGAVIDCNKGKVTFNVDDKEHTVYFPKKIDKECRDIGGFLTLVNRAGLTTYVGDEREQYYMLTKIFVESFKFHNKQYEPTVAFKIYGNPVTMKLEEFCRALDIAPVGTASRIDDNPRDLLELYRGITDDDCRTIQRGKIRNIQLPAIKYFAYYIATSILGRENTSNISSYHHAFLNIALTDNMVYRMLFSDGEEKEIPLPQPGLFSIDRQSWSCTKEEVDEHMKIQDFHQQHDSEDAEPSYDYTVTYPGASSSTYPEYDPSSSYYGDTTSWDRWD</sequence>